<name>A0A2Z7BWN8_9LAMI</name>
<evidence type="ECO:0000313" key="1">
    <source>
        <dbReference type="EMBL" id="KZV36610.1"/>
    </source>
</evidence>
<proteinExistence type="predicted"/>
<sequence length="77" mass="8282">MGSSFDSYQKLFSLYSSFLSPPPPAAAVAALFAGNSFRPIRRGESIRVDLVSLLVQADEGVSHPVVDLIGVIYRSLP</sequence>
<accession>A0A2Z7BWN8</accession>
<dbReference type="Proteomes" id="UP000250235">
    <property type="component" value="Unassembled WGS sequence"/>
</dbReference>
<keyword evidence="2" id="KW-1185">Reference proteome</keyword>
<organism evidence="1 2">
    <name type="scientific">Dorcoceras hygrometricum</name>
    <dbReference type="NCBI Taxonomy" id="472368"/>
    <lineage>
        <taxon>Eukaryota</taxon>
        <taxon>Viridiplantae</taxon>
        <taxon>Streptophyta</taxon>
        <taxon>Embryophyta</taxon>
        <taxon>Tracheophyta</taxon>
        <taxon>Spermatophyta</taxon>
        <taxon>Magnoliopsida</taxon>
        <taxon>eudicotyledons</taxon>
        <taxon>Gunneridae</taxon>
        <taxon>Pentapetalae</taxon>
        <taxon>asterids</taxon>
        <taxon>lamiids</taxon>
        <taxon>Lamiales</taxon>
        <taxon>Gesneriaceae</taxon>
        <taxon>Didymocarpoideae</taxon>
        <taxon>Trichosporeae</taxon>
        <taxon>Loxocarpinae</taxon>
        <taxon>Dorcoceras</taxon>
    </lineage>
</organism>
<reference evidence="1 2" key="1">
    <citation type="journal article" date="2015" name="Proc. Natl. Acad. Sci. U.S.A.">
        <title>The resurrection genome of Boea hygrometrica: A blueprint for survival of dehydration.</title>
        <authorList>
            <person name="Xiao L."/>
            <person name="Yang G."/>
            <person name="Zhang L."/>
            <person name="Yang X."/>
            <person name="Zhao S."/>
            <person name="Ji Z."/>
            <person name="Zhou Q."/>
            <person name="Hu M."/>
            <person name="Wang Y."/>
            <person name="Chen M."/>
            <person name="Xu Y."/>
            <person name="Jin H."/>
            <person name="Xiao X."/>
            <person name="Hu G."/>
            <person name="Bao F."/>
            <person name="Hu Y."/>
            <person name="Wan P."/>
            <person name="Li L."/>
            <person name="Deng X."/>
            <person name="Kuang T."/>
            <person name="Xiang C."/>
            <person name="Zhu J.K."/>
            <person name="Oliver M.J."/>
            <person name="He Y."/>
        </authorList>
    </citation>
    <scope>NUCLEOTIDE SEQUENCE [LARGE SCALE GENOMIC DNA]</scope>
    <source>
        <strain evidence="2">cv. XS01</strain>
    </source>
</reference>
<evidence type="ECO:0000313" key="2">
    <source>
        <dbReference type="Proteomes" id="UP000250235"/>
    </source>
</evidence>
<dbReference type="AlphaFoldDB" id="A0A2Z7BWN8"/>
<dbReference type="EMBL" id="KV003347">
    <property type="protein sequence ID" value="KZV36610.1"/>
    <property type="molecule type" value="Genomic_DNA"/>
</dbReference>
<protein>
    <submittedName>
        <fullName evidence="1">Uncharacterized protein</fullName>
    </submittedName>
</protein>
<gene>
    <name evidence="1" type="ORF">F511_39987</name>
</gene>